<dbReference type="InterPro" id="IPR021109">
    <property type="entry name" value="Peptidase_aspartic_dom_sf"/>
</dbReference>
<dbReference type="PANTHER" id="PTHR33067">
    <property type="entry name" value="RNA-DIRECTED DNA POLYMERASE-RELATED"/>
    <property type="match status" value="1"/>
</dbReference>
<proteinExistence type="predicted"/>
<dbReference type="Gene3D" id="2.40.70.10">
    <property type="entry name" value="Acid Proteases"/>
    <property type="match status" value="1"/>
</dbReference>
<evidence type="ECO:0008006" key="2">
    <source>
        <dbReference type="Google" id="ProtNLM"/>
    </source>
</evidence>
<dbReference type="CDD" id="cd00303">
    <property type="entry name" value="retropepsin_like"/>
    <property type="match status" value="1"/>
</dbReference>
<dbReference type="PANTHER" id="PTHR33067:SF9">
    <property type="entry name" value="RNA-DIRECTED DNA POLYMERASE"/>
    <property type="match status" value="1"/>
</dbReference>
<organism evidence="1">
    <name type="scientific">Tanacetum cinerariifolium</name>
    <name type="common">Dalmatian daisy</name>
    <name type="synonym">Chrysanthemum cinerariifolium</name>
    <dbReference type="NCBI Taxonomy" id="118510"/>
    <lineage>
        <taxon>Eukaryota</taxon>
        <taxon>Viridiplantae</taxon>
        <taxon>Streptophyta</taxon>
        <taxon>Embryophyta</taxon>
        <taxon>Tracheophyta</taxon>
        <taxon>Spermatophyta</taxon>
        <taxon>Magnoliopsida</taxon>
        <taxon>eudicotyledons</taxon>
        <taxon>Gunneridae</taxon>
        <taxon>Pentapetalae</taxon>
        <taxon>asterids</taxon>
        <taxon>campanulids</taxon>
        <taxon>Asterales</taxon>
        <taxon>Asteraceae</taxon>
        <taxon>Asteroideae</taxon>
        <taxon>Anthemideae</taxon>
        <taxon>Anthemidinae</taxon>
        <taxon>Tanacetum</taxon>
    </lineage>
</organism>
<gene>
    <name evidence="1" type="ORF">Tci_387893</name>
</gene>
<sequence length="439" mass="50374">HEFGQRFLHSLSLIRVRRVSVISLVESWPGCFVMSSRNQRALIKTLEIQIGHMSKVLKERGFESLPSSTKMNLKDHVKLISTAKANSNGIRRIESEARKLNILETYSIGTTLHDNTLSQNEKDPGSFTLLCFIHNVCFDKPLVDLGASVSAMPFSTYYNLGLGDLAHTRLTVELNDRTTKHPMGINENVLVKTGKFIFPIDFIILDIPEDDYVPLILERPFLSTTHAKIDFFKIKITLSVGEEKIVFKSIKPATSIIRRVYMLKERTNIDSKTNLIEGAVNKSFDPHYGDDIKLYDLNMPLESRINQDNNFEPTIDESIIVNKPTNKCHRMKFSCMIGHTHVIVDFLSILSINMITKHFYNSIIKDKHDHEGKKLARTLIDVPIFVRNFSDYFRFTVIDDMDGTSRVVLGMSFFKKFVSCQKIMEKFTHGDKYEQIKDE</sequence>
<name>A0A699HGY2_TANCI</name>
<feature type="non-terminal residue" evidence="1">
    <location>
        <position position="1"/>
    </location>
</feature>
<evidence type="ECO:0000313" key="1">
    <source>
        <dbReference type="EMBL" id="GEY15919.1"/>
    </source>
</evidence>
<accession>A0A699HGY2</accession>
<dbReference type="AlphaFoldDB" id="A0A699HGY2"/>
<comment type="caution">
    <text evidence="1">The sequence shown here is derived from an EMBL/GenBank/DDBJ whole genome shotgun (WGS) entry which is preliminary data.</text>
</comment>
<dbReference type="EMBL" id="BKCJ010156301">
    <property type="protein sequence ID" value="GEY15919.1"/>
    <property type="molecule type" value="Genomic_DNA"/>
</dbReference>
<protein>
    <recommendedName>
        <fullName evidence="2">Reverse transcriptase domain-containing protein</fullName>
    </recommendedName>
</protein>
<reference evidence="1" key="1">
    <citation type="journal article" date="2019" name="Sci. Rep.">
        <title>Draft genome of Tanacetum cinerariifolium, the natural source of mosquito coil.</title>
        <authorList>
            <person name="Yamashiro T."/>
            <person name="Shiraishi A."/>
            <person name="Satake H."/>
            <person name="Nakayama K."/>
        </authorList>
    </citation>
    <scope>NUCLEOTIDE SEQUENCE</scope>
</reference>